<name>A0ACB6ZUT0_THEGA</name>
<protein>
    <submittedName>
        <fullName evidence="1">Uncharacterized protein</fullName>
    </submittedName>
</protein>
<accession>A0ACB6ZUT0</accession>
<keyword evidence="2" id="KW-1185">Reference proteome</keyword>
<reference evidence="1" key="2">
    <citation type="journal article" date="2020" name="Nat. Commun.">
        <title>Large-scale genome sequencing of mycorrhizal fungi provides insights into the early evolution of symbiotic traits.</title>
        <authorList>
            <person name="Miyauchi S."/>
            <person name="Kiss E."/>
            <person name="Kuo A."/>
            <person name="Drula E."/>
            <person name="Kohler A."/>
            <person name="Sanchez-Garcia M."/>
            <person name="Morin E."/>
            <person name="Andreopoulos B."/>
            <person name="Barry K.W."/>
            <person name="Bonito G."/>
            <person name="Buee M."/>
            <person name="Carver A."/>
            <person name="Chen C."/>
            <person name="Cichocki N."/>
            <person name="Clum A."/>
            <person name="Culley D."/>
            <person name="Crous P.W."/>
            <person name="Fauchery L."/>
            <person name="Girlanda M."/>
            <person name="Hayes R.D."/>
            <person name="Keri Z."/>
            <person name="LaButti K."/>
            <person name="Lipzen A."/>
            <person name="Lombard V."/>
            <person name="Magnuson J."/>
            <person name="Maillard F."/>
            <person name="Murat C."/>
            <person name="Nolan M."/>
            <person name="Ohm R.A."/>
            <person name="Pangilinan J."/>
            <person name="Pereira M.F."/>
            <person name="Perotto S."/>
            <person name="Peter M."/>
            <person name="Pfister S."/>
            <person name="Riley R."/>
            <person name="Sitrit Y."/>
            <person name="Stielow J.B."/>
            <person name="Szollosi G."/>
            <person name="Zifcakova L."/>
            <person name="Stursova M."/>
            <person name="Spatafora J.W."/>
            <person name="Tedersoo L."/>
            <person name="Vaario L.M."/>
            <person name="Yamada A."/>
            <person name="Yan M."/>
            <person name="Wang P."/>
            <person name="Xu J."/>
            <person name="Bruns T."/>
            <person name="Baldrian P."/>
            <person name="Vilgalys R."/>
            <person name="Dunand C."/>
            <person name="Henrissat B."/>
            <person name="Grigoriev I.V."/>
            <person name="Hibbett D."/>
            <person name="Nagy L.G."/>
            <person name="Martin F.M."/>
        </authorList>
    </citation>
    <scope>NUCLEOTIDE SEQUENCE</scope>
    <source>
        <strain evidence="1">P2</strain>
    </source>
</reference>
<evidence type="ECO:0000313" key="2">
    <source>
        <dbReference type="Proteomes" id="UP000886501"/>
    </source>
</evidence>
<proteinExistence type="predicted"/>
<dbReference type="Proteomes" id="UP000886501">
    <property type="component" value="Unassembled WGS sequence"/>
</dbReference>
<sequence>MITQILEMDSTMVKIISRLRFAANTLTPICQLPPEILCEVFFHLRPVIRRGYGRPRAGQPFRNLLAVTHTCQHWRATAIAAAELWSQLIIRGPYEKLDLTRLFISRSRELPLDADFEYQLAVIAPYTNRLRALSCSGYTTGEFLNFSDRPAQLLETLHIRSREYHHSEDPLPTLFDGDFPSLRELVVNGYNPLPNNHFRNLTSFHLHLSSVSAGSSLWIPLLEVLRDSPQLEELFLNFDIYNGFPSVPNIPDPAALHALQRLHLRGVRSTLTRRFLNLVDLVPNGIAMQFTNIIPEFDWMAPPTLPPELSLHSVTSLEIIYPPTHGFIVQGTNPGMQIRVAEASDSNNMHAAILSRLIPRTDLQSPLRELWIHIERRKEQNFVSLPEFPHLEKLVVRVTTEGNSIHCLLLMLDVDGQVPCPLLSTLDLSGPLEMGSLVKVLKVRSKGGCRLEKLRLGRAHVLVEDIERLRVQDYVDELELFGAGADAEPCGMELPAVCTTELGEWWESWTKRRVEYL</sequence>
<evidence type="ECO:0000313" key="1">
    <source>
        <dbReference type="EMBL" id="KAF9653402.1"/>
    </source>
</evidence>
<comment type="caution">
    <text evidence="1">The sequence shown here is derived from an EMBL/GenBank/DDBJ whole genome shotgun (WGS) entry which is preliminary data.</text>
</comment>
<gene>
    <name evidence="1" type="ORF">BDM02DRAFT_3257923</name>
</gene>
<reference evidence="1" key="1">
    <citation type="submission" date="2019-10" db="EMBL/GenBank/DDBJ databases">
        <authorList>
            <consortium name="DOE Joint Genome Institute"/>
            <person name="Kuo A."/>
            <person name="Miyauchi S."/>
            <person name="Kiss E."/>
            <person name="Drula E."/>
            <person name="Kohler A."/>
            <person name="Sanchez-Garcia M."/>
            <person name="Andreopoulos B."/>
            <person name="Barry K.W."/>
            <person name="Bonito G."/>
            <person name="Buee M."/>
            <person name="Carver A."/>
            <person name="Chen C."/>
            <person name="Cichocki N."/>
            <person name="Clum A."/>
            <person name="Culley D."/>
            <person name="Crous P.W."/>
            <person name="Fauchery L."/>
            <person name="Girlanda M."/>
            <person name="Hayes R."/>
            <person name="Keri Z."/>
            <person name="Labutti K."/>
            <person name="Lipzen A."/>
            <person name="Lombard V."/>
            <person name="Magnuson J."/>
            <person name="Maillard F."/>
            <person name="Morin E."/>
            <person name="Murat C."/>
            <person name="Nolan M."/>
            <person name="Ohm R."/>
            <person name="Pangilinan J."/>
            <person name="Pereira M."/>
            <person name="Perotto S."/>
            <person name="Peter M."/>
            <person name="Riley R."/>
            <person name="Sitrit Y."/>
            <person name="Stielow B."/>
            <person name="Szollosi G."/>
            <person name="Zifcakova L."/>
            <person name="Stursova M."/>
            <person name="Spatafora J.W."/>
            <person name="Tedersoo L."/>
            <person name="Vaario L.-M."/>
            <person name="Yamada A."/>
            <person name="Yan M."/>
            <person name="Wang P."/>
            <person name="Xu J."/>
            <person name="Bruns T."/>
            <person name="Baldrian P."/>
            <person name="Vilgalys R."/>
            <person name="Henrissat B."/>
            <person name="Grigoriev I.V."/>
            <person name="Hibbett D."/>
            <person name="Nagy L.G."/>
            <person name="Martin F.M."/>
        </authorList>
    </citation>
    <scope>NUCLEOTIDE SEQUENCE</scope>
    <source>
        <strain evidence="1">P2</strain>
    </source>
</reference>
<dbReference type="EMBL" id="MU117964">
    <property type="protein sequence ID" value="KAF9653402.1"/>
    <property type="molecule type" value="Genomic_DNA"/>
</dbReference>
<organism evidence="1 2">
    <name type="scientific">Thelephora ganbajun</name>
    <name type="common">Ganba fungus</name>
    <dbReference type="NCBI Taxonomy" id="370292"/>
    <lineage>
        <taxon>Eukaryota</taxon>
        <taxon>Fungi</taxon>
        <taxon>Dikarya</taxon>
        <taxon>Basidiomycota</taxon>
        <taxon>Agaricomycotina</taxon>
        <taxon>Agaricomycetes</taxon>
        <taxon>Thelephorales</taxon>
        <taxon>Thelephoraceae</taxon>
        <taxon>Thelephora</taxon>
    </lineage>
</organism>